<dbReference type="HOGENOM" id="CLU_3077193_0_0_10"/>
<keyword evidence="2" id="KW-1185">Reference proteome</keyword>
<evidence type="ECO:0000313" key="2">
    <source>
        <dbReference type="Proteomes" id="UP000006085"/>
    </source>
</evidence>
<gene>
    <name evidence="1" type="ORF">HMPREF9699_00680</name>
</gene>
<protein>
    <submittedName>
        <fullName evidence="1">Uncharacterized protein</fullName>
    </submittedName>
</protein>
<accession>K1LMV7</accession>
<sequence>MNKITTLLILALICIGGILNAQERTYTEKMDNLMQYVDKSKMTTPILYDRVFSFTN</sequence>
<dbReference type="RefSeq" id="WP_002662424.1">
    <property type="nucleotide sequence ID" value="NZ_JH932293.1"/>
</dbReference>
<dbReference type="Proteomes" id="UP000006085">
    <property type="component" value="Unassembled WGS sequence"/>
</dbReference>
<evidence type="ECO:0000313" key="1">
    <source>
        <dbReference type="EMBL" id="EKB58190.1"/>
    </source>
</evidence>
<name>K1LMV7_9FLAO</name>
<reference evidence="1 2" key="1">
    <citation type="submission" date="2012-07" db="EMBL/GenBank/DDBJ databases">
        <title>The Genome Sequence of Bergeyella zoohelcum ATCC 43767.</title>
        <authorList>
            <consortium name="The Broad Institute Genome Sequencing Platform"/>
            <person name="Earl A."/>
            <person name="Ward D."/>
            <person name="Feldgarden M."/>
            <person name="Gevers D."/>
            <person name="Huys G."/>
            <person name="Walker B."/>
            <person name="Young S.K."/>
            <person name="Zeng Q."/>
            <person name="Gargeya S."/>
            <person name="Fitzgerald M."/>
            <person name="Haas B."/>
            <person name="Abouelleil A."/>
            <person name="Alvarado L."/>
            <person name="Arachchi H.M."/>
            <person name="Berlin A.M."/>
            <person name="Chapman S.B."/>
            <person name="Goldberg J."/>
            <person name="Griggs A."/>
            <person name="Gujja S."/>
            <person name="Hansen M."/>
            <person name="Howarth C."/>
            <person name="Imamovic A."/>
            <person name="Larimer J."/>
            <person name="McCowen C."/>
            <person name="Montmayeur A."/>
            <person name="Murphy C."/>
            <person name="Neiman D."/>
            <person name="Pearson M."/>
            <person name="Priest M."/>
            <person name="Roberts A."/>
            <person name="Saif S."/>
            <person name="Shea T."/>
            <person name="Sisk P."/>
            <person name="Sykes S."/>
            <person name="Wortman J."/>
            <person name="Nusbaum C."/>
            <person name="Birren B."/>
        </authorList>
    </citation>
    <scope>NUCLEOTIDE SEQUENCE [LARGE SCALE GENOMIC DNA]</scope>
    <source>
        <strain evidence="1 2">ATCC 43767</strain>
    </source>
</reference>
<dbReference type="EMBL" id="AGYA01000016">
    <property type="protein sequence ID" value="EKB58190.1"/>
    <property type="molecule type" value="Genomic_DNA"/>
</dbReference>
<comment type="caution">
    <text evidence="1">The sequence shown here is derived from an EMBL/GenBank/DDBJ whole genome shotgun (WGS) entry which is preliminary data.</text>
</comment>
<organism evidence="1 2">
    <name type="scientific">Bergeyella zoohelcum ATCC 43767</name>
    <dbReference type="NCBI Taxonomy" id="883096"/>
    <lineage>
        <taxon>Bacteria</taxon>
        <taxon>Pseudomonadati</taxon>
        <taxon>Bacteroidota</taxon>
        <taxon>Flavobacteriia</taxon>
        <taxon>Flavobacteriales</taxon>
        <taxon>Weeksellaceae</taxon>
        <taxon>Bergeyella</taxon>
    </lineage>
</organism>
<proteinExistence type="predicted"/>
<dbReference type="STRING" id="883096.HMPREF9699_00680"/>
<dbReference type="AlphaFoldDB" id="K1LMV7"/>